<evidence type="ECO:0000313" key="2">
    <source>
        <dbReference type="Proteomes" id="UP001497680"/>
    </source>
</evidence>
<gene>
    <name evidence="1" type="ORF">F4821DRAFT_273931</name>
</gene>
<protein>
    <submittedName>
        <fullName evidence="1">Ankyrin repeat protein</fullName>
    </submittedName>
</protein>
<dbReference type="Proteomes" id="UP001497680">
    <property type="component" value="Unassembled WGS sequence"/>
</dbReference>
<comment type="caution">
    <text evidence="1">The sequence shown here is derived from an EMBL/GenBank/DDBJ whole genome shotgun (WGS) entry which is preliminary data.</text>
</comment>
<proteinExistence type="predicted"/>
<sequence>MPSLVQPEKVLGRMINRSLPTLPLPPSQFISYFAENPEVPIRQLLEPYLTYETWLRLEFAKNPSQADGFENLVSIYDGQEDKLKIRAIDRQTADRNKYILPLSKREREKDGSLAITSSLLDYRDNFKGFTRNWSNIVVAGSAALLPLLSRRRDIKIDNDPATESPSESYYQTTAAWSDVDIFLYGIDDEASAIKRIIEIDTVLRKNQHFIYPDTAMSLRSDNAITFVSPRWPFRHIQVILRLYRSINEILTGFDVDCACVAFDGEQVYSNPRGIAAIVTRTNTIDISRRSPSYENRLWKYRSHKFEVYWDYLDRSRLRRISPKDGDNPKTLTGLARLIHYENTLRGKYTEDYKRIDDGGDPTLVASSGYAALEIPYGRDFTAGKARRYFETATDEPYRCGTILEVTGQCPHSKEGKGKLRKKMAFVKDNPGRQMIGSFYPLNEEDW</sequence>
<reference evidence="1 2" key="1">
    <citation type="journal article" date="2022" name="New Phytol.">
        <title>Ecological generalism drives hyperdiversity of secondary metabolite gene clusters in xylarialean endophytes.</title>
        <authorList>
            <person name="Franco M.E.E."/>
            <person name="Wisecaver J.H."/>
            <person name="Arnold A.E."/>
            <person name="Ju Y.M."/>
            <person name="Slot J.C."/>
            <person name="Ahrendt S."/>
            <person name="Moore L.P."/>
            <person name="Eastman K.E."/>
            <person name="Scott K."/>
            <person name="Konkel Z."/>
            <person name="Mondo S.J."/>
            <person name="Kuo A."/>
            <person name="Hayes R.D."/>
            <person name="Haridas S."/>
            <person name="Andreopoulos B."/>
            <person name="Riley R."/>
            <person name="LaButti K."/>
            <person name="Pangilinan J."/>
            <person name="Lipzen A."/>
            <person name="Amirebrahimi M."/>
            <person name="Yan J."/>
            <person name="Adam C."/>
            <person name="Keymanesh K."/>
            <person name="Ng V."/>
            <person name="Louie K."/>
            <person name="Northen T."/>
            <person name="Drula E."/>
            <person name="Henrissat B."/>
            <person name="Hsieh H.M."/>
            <person name="Youens-Clark K."/>
            <person name="Lutzoni F."/>
            <person name="Miadlikowska J."/>
            <person name="Eastwood D.C."/>
            <person name="Hamelin R.C."/>
            <person name="Grigoriev I.V."/>
            <person name="U'Ren J.M."/>
        </authorList>
    </citation>
    <scope>NUCLEOTIDE SEQUENCE [LARGE SCALE GENOMIC DNA]</scope>
    <source>
        <strain evidence="1 2">ER1909</strain>
    </source>
</reference>
<name>A0ACC0CIQ3_9PEZI</name>
<accession>A0ACC0CIQ3</accession>
<keyword evidence="2" id="KW-1185">Reference proteome</keyword>
<evidence type="ECO:0000313" key="1">
    <source>
        <dbReference type="EMBL" id="KAI6080311.1"/>
    </source>
</evidence>
<organism evidence="1 2">
    <name type="scientific">Hypoxylon rubiginosum</name>
    <dbReference type="NCBI Taxonomy" id="110542"/>
    <lineage>
        <taxon>Eukaryota</taxon>
        <taxon>Fungi</taxon>
        <taxon>Dikarya</taxon>
        <taxon>Ascomycota</taxon>
        <taxon>Pezizomycotina</taxon>
        <taxon>Sordariomycetes</taxon>
        <taxon>Xylariomycetidae</taxon>
        <taxon>Xylariales</taxon>
        <taxon>Hypoxylaceae</taxon>
        <taxon>Hypoxylon</taxon>
    </lineage>
</organism>
<dbReference type="EMBL" id="MU394456">
    <property type="protein sequence ID" value="KAI6080311.1"/>
    <property type="molecule type" value="Genomic_DNA"/>
</dbReference>